<evidence type="ECO:0000313" key="2">
    <source>
        <dbReference type="Proteomes" id="UP000807785"/>
    </source>
</evidence>
<dbReference type="InterPro" id="IPR038765">
    <property type="entry name" value="Papain-like_cys_pep_sf"/>
</dbReference>
<dbReference type="AlphaFoldDB" id="A0A9D7E5Y3"/>
<proteinExistence type="predicted"/>
<dbReference type="InterPro" id="IPR010319">
    <property type="entry name" value="Transglutaminase-like_Cys_pept"/>
</dbReference>
<sequence>MRNSNSNHSRPLPWIRAILVLLALVAGVLSLAEISSAVDLGLIQRIAATNSRGENQNTVAAWIRLLADARNLPESEKLKAVNDFVNRNIRFEDDQMLWGQSDYWATPLETLSAGAGDCEDFSIAKYFTLKAIGIPTSRLRLIYVRAQSGGPTSGMSQAHMVLAYYPSPDSQPLVLDNLISEIRPASRRADLSPIFSFNSDGIWAGTGAGETSHETSRLSRWRDLLTRARSEGFD</sequence>
<dbReference type="PANTHER" id="PTHR39327:SF1">
    <property type="entry name" value="BLR5470 PROTEIN"/>
    <property type="match status" value="1"/>
</dbReference>
<dbReference type="Proteomes" id="UP000807785">
    <property type="component" value="Unassembled WGS sequence"/>
</dbReference>
<accession>A0A9D7E5Y3</accession>
<dbReference type="Pfam" id="PF06035">
    <property type="entry name" value="Peptidase_C93"/>
    <property type="match status" value="1"/>
</dbReference>
<evidence type="ECO:0000313" key="1">
    <source>
        <dbReference type="EMBL" id="MBK6974629.1"/>
    </source>
</evidence>
<comment type="caution">
    <text evidence="1">The sequence shown here is derived from an EMBL/GenBank/DDBJ whole genome shotgun (WGS) entry which is preliminary data.</text>
</comment>
<gene>
    <name evidence="1" type="ORF">IPH26_17375</name>
</gene>
<reference evidence="1" key="1">
    <citation type="submission" date="2020-10" db="EMBL/GenBank/DDBJ databases">
        <title>Connecting structure to function with the recovery of over 1000 high-quality activated sludge metagenome-assembled genomes encoding full-length rRNA genes using long-read sequencing.</title>
        <authorList>
            <person name="Singleton C.M."/>
            <person name="Petriglieri F."/>
            <person name="Kristensen J.M."/>
            <person name="Kirkegaard R.H."/>
            <person name="Michaelsen T.Y."/>
            <person name="Andersen M.H."/>
            <person name="Karst S.M."/>
            <person name="Dueholm M.S."/>
            <person name="Nielsen P.H."/>
            <person name="Albertsen M."/>
        </authorList>
    </citation>
    <scope>NUCLEOTIDE SEQUENCE</scope>
    <source>
        <strain evidence="1">Bjer_18-Q3-R1-45_BAT3C.347</strain>
    </source>
</reference>
<protein>
    <submittedName>
        <fullName evidence="1">Transglutaminase-like cysteine peptidase</fullName>
    </submittedName>
</protein>
<dbReference type="EMBL" id="JADJEV010000004">
    <property type="protein sequence ID" value="MBK6974629.1"/>
    <property type="molecule type" value="Genomic_DNA"/>
</dbReference>
<dbReference type="Gene3D" id="3.10.620.30">
    <property type="match status" value="1"/>
</dbReference>
<dbReference type="SUPFAM" id="SSF54001">
    <property type="entry name" value="Cysteine proteinases"/>
    <property type="match status" value="1"/>
</dbReference>
<organism evidence="1 2">
    <name type="scientific">Candidatus Methylophosphatis roskildensis</name>
    <dbReference type="NCBI Taxonomy" id="2899263"/>
    <lineage>
        <taxon>Bacteria</taxon>
        <taxon>Pseudomonadati</taxon>
        <taxon>Pseudomonadota</taxon>
        <taxon>Betaproteobacteria</taxon>
        <taxon>Nitrosomonadales</taxon>
        <taxon>Sterolibacteriaceae</taxon>
        <taxon>Candidatus Methylophosphatis</taxon>
    </lineage>
</organism>
<dbReference type="PANTHER" id="PTHR39327">
    <property type="match status" value="1"/>
</dbReference>
<name>A0A9D7E5Y3_9PROT</name>